<evidence type="ECO:0000313" key="3">
    <source>
        <dbReference type="Proteomes" id="UP000053095"/>
    </source>
</evidence>
<proteinExistence type="predicted"/>
<accession>A0A0B8MYS7</accession>
<reference evidence="3" key="1">
    <citation type="journal article" date="2015" name="Genome Announc.">
        <title>Draft genome sequence of Talaromyces cellulolyticus strain Y-94, a source of lignocellulosic biomass-degrading enzymes.</title>
        <authorList>
            <person name="Fujii T."/>
            <person name="Koike H."/>
            <person name="Sawayama S."/>
            <person name="Yano S."/>
            <person name="Inoue H."/>
        </authorList>
    </citation>
    <scope>NUCLEOTIDE SEQUENCE [LARGE SCALE GENOMIC DNA]</scope>
    <source>
        <strain evidence="3">Y-94</strain>
    </source>
</reference>
<evidence type="ECO:0000256" key="1">
    <source>
        <dbReference type="SAM" id="MobiDB-lite"/>
    </source>
</evidence>
<feature type="compositionally biased region" description="Low complexity" evidence="1">
    <location>
        <begin position="714"/>
        <end position="725"/>
    </location>
</feature>
<organism evidence="2 3">
    <name type="scientific">Talaromyces pinophilus</name>
    <name type="common">Penicillium pinophilum</name>
    <dbReference type="NCBI Taxonomy" id="128442"/>
    <lineage>
        <taxon>Eukaryota</taxon>
        <taxon>Fungi</taxon>
        <taxon>Dikarya</taxon>
        <taxon>Ascomycota</taxon>
        <taxon>Pezizomycotina</taxon>
        <taxon>Eurotiomycetes</taxon>
        <taxon>Eurotiomycetidae</taxon>
        <taxon>Eurotiales</taxon>
        <taxon>Trichocomaceae</taxon>
        <taxon>Talaromyces</taxon>
        <taxon>Talaromyces sect. Talaromyces</taxon>
    </lineage>
</organism>
<keyword evidence="3" id="KW-1185">Reference proteome</keyword>
<dbReference type="EMBL" id="DF933843">
    <property type="protein sequence ID" value="GAM43369.1"/>
    <property type="molecule type" value="Genomic_DNA"/>
</dbReference>
<dbReference type="Proteomes" id="UP000053095">
    <property type="component" value="Unassembled WGS sequence"/>
</dbReference>
<evidence type="ECO:0000313" key="2">
    <source>
        <dbReference type="EMBL" id="GAM43369.1"/>
    </source>
</evidence>
<gene>
    <name evidence="2" type="ORF">TCE0_047f18121</name>
</gene>
<name>A0A0B8MYS7_TALPI</name>
<feature type="compositionally biased region" description="Polar residues" evidence="1">
    <location>
        <begin position="484"/>
        <end position="497"/>
    </location>
</feature>
<feature type="compositionally biased region" description="Basic and acidic residues" evidence="1">
    <location>
        <begin position="657"/>
        <end position="669"/>
    </location>
</feature>
<dbReference type="AlphaFoldDB" id="A0A0B8MYS7"/>
<feature type="region of interest" description="Disordered" evidence="1">
    <location>
        <begin position="476"/>
        <end position="497"/>
    </location>
</feature>
<feature type="region of interest" description="Disordered" evidence="1">
    <location>
        <begin position="710"/>
        <end position="755"/>
    </location>
</feature>
<sequence length="959" mass="106613">MSSNKSPIDRKVLEEHGIIVSDNVYSPRNSETKVPEYVGNVIEALLEHDVQFPNTLRLFFERERLQFSEITNADEYTVLPPTTAFYDVPHDLKKPIISEIKVIEDKFEQVANLARIAREYDTSKVSTQAWEHFLQSYIFLGPEDSGIGTSGHGKLFDAWAIENNICWNAVSKLNQISENPPQPSLTYGFPVHVPDTGKTPTGFNRNELVTNFSLDTLADLESAVTCPTTHLSATERRITEGQTPERKDLICFPWALVELRSTTETAEGCYCRAAIGANAALDMHRQLQPVWVAAKDIPPVIFFTCSGPEIRVWISFLEFKGWETSTTCICIWAGTLTATWCIVVLREIIQNTTFWASRVLKPQISARISQIRSRVSAFTANPHGAIPFRKETAADKPQALEDANESKSEKPNLSADGDSSSQQGMFIFGPSSIAPVETEKSHDEHNKIFKNKKPVESVPSGSLFSEQSFKPFDATVNTEKPHAENTNTSKSEKPVSSAQTGLLFSESDFQSFDAEVKAKKPASNVQSGFLSAEPKFSIIQSSDATVKTRKVTYVWHNGKKILVRLPINDERKPRRVTEADWNVKFYSWLRARQAVTSGQTALVDKQNASESGEAVAEISGGLQTLQIGQIDEAEGIEEGNGKLGVGKSTADSGEGELETKKSPTVDAEKQATQAGPSHTPKDKIFGKYFIYRTKESFHARTYDAAIWDSDGENDQSYVSSVSGSEGDSEGSDVDIEDDDADDEGSESPSSKDYDDASIEELLSDLKIENESVDSSSASVIGPPGQVGNLTLDVINDLLFTSVNVISGDRFMALHPIQLVLLDLKGVDLLDATWRALENWEGKSPNLYSDQMRHLLATVEYLNDFVQSQDGNSINPFKHHHLTMALRKDDLDKTLQKMQKKGDWMLRQLLRSLLTSWDGETCMEILSNELLEMTPEMFDQMLDEAFDVVYSDYNLLNTVP</sequence>
<feature type="region of interest" description="Disordered" evidence="1">
    <location>
        <begin position="635"/>
        <end position="680"/>
    </location>
</feature>
<feature type="compositionally biased region" description="Acidic residues" evidence="1">
    <location>
        <begin position="726"/>
        <end position="745"/>
    </location>
</feature>
<feature type="region of interest" description="Disordered" evidence="1">
    <location>
        <begin position="387"/>
        <end position="421"/>
    </location>
</feature>
<protein>
    <submittedName>
        <fullName evidence="2">Uncharacterized protein</fullName>
    </submittedName>
</protein>